<sequence length="375" mass="41232">MTHVNLITRHAARNYGSVLQTIATNDLLKSVGADVTVVDYRQPGHEDTGWSLANQSAGSVLPFAPRLAYATLRHPGAVRTGKIFESALRSDLTLTDETYRSSTELRNAHNFSSNSLYCVGSDQVWNLNTNVDNSPYYLDFAPAGGVRFSLASSIGMTSLPAKEESRFVDALRQFKGVSVREAEAAEYLRSLGVDALQHIDPTLAVSPETWRHFGDSAPAKSPYVLVYQLNGSPDFSPIVDAVAKQLALPVKRIEYWRGPRSFSHPSVVRPTIKQFVSLFKNAAFVVTDSFHGTVFSTTFSRPFVAVAPPHYPGRIHSLLKLTGQEKRLVQSPSGAAVLAANAEEMADASTVLRDERDRIRDYLEGMVRFNQDASI</sequence>
<evidence type="ECO:0000259" key="1">
    <source>
        <dbReference type="Pfam" id="PF04230"/>
    </source>
</evidence>
<dbReference type="Pfam" id="PF04230">
    <property type="entry name" value="PS_pyruv_trans"/>
    <property type="match status" value="1"/>
</dbReference>
<protein>
    <submittedName>
        <fullName evidence="2">Polysaccharide pyruvyl transferase family protein</fullName>
    </submittedName>
</protein>
<organism evidence="2 3">
    <name type="scientific">Microbacterium aurantiacum</name>
    <dbReference type="NCBI Taxonomy" id="162393"/>
    <lineage>
        <taxon>Bacteria</taxon>
        <taxon>Bacillati</taxon>
        <taxon>Actinomycetota</taxon>
        <taxon>Actinomycetes</taxon>
        <taxon>Micrococcales</taxon>
        <taxon>Microbacteriaceae</taxon>
        <taxon>Microbacterium</taxon>
    </lineage>
</organism>
<keyword evidence="2" id="KW-0808">Transferase</keyword>
<accession>A0ABT8FV98</accession>
<dbReference type="Proteomes" id="UP001172731">
    <property type="component" value="Unassembled WGS sequence"/>
</dbReference>
<evidence type="ECO:0000313" key="2">
    <source>
        <dbReference type="EMBL" id="MDN4465135.1"/>
    </source>
</evidence>
<comment type="caution">
    <text evidence="2">The sequence shown here is derived from an EMBL/GenBank/DDBJ whole genome shotgun (WGS) entry which is preliminary data.</text>
</comment>
<name>A0ABT8FV98_9MICO</name>
<gene>
    <name evidence="2" type="ORF">KZC48_12095</name>
</gene>
<feature type="domain" description="Polysaccharide pyruvyl transferase" evidence="1">
    <location>
        <begin position="14"/>
        <end position="307"/>
    </location>
</feature>
<reference evidence="2" key="1">
    <citation type="submission" date="2021-06" db="EMBL/GenBank/DDBJ databases">
        <title>Genome-based taxonomic framework of Microbacterium strains isolated from marine environment, the description of four new species and reclassification of four preexisting species.</title>
        <authorList>
            <person name="Lee S.D."/>
            <person name="Kim S.-M."/>
            <person name="Byeon Y.-S."/>
            <person name="Yang H.L."/>
            <person name="Kim I.S."/>
        </authorList>
    </citation>
    <scope>NUCLEOTIDE SEQUENCE</scope>
    <source>
        <strain evidence="2">KACC 20510</strain>
    </source>
</reference>
<proteinExistence type="predicted"/>
<dbReference type="RefSeq" id="WP_301134951.1">
    <property type="nucleotide sequence ID" value="NZ_BAAAUQ010000036.1"/>
</dbReference>
<dbReference type="EMBL" id="JAHWXI010000014">
    <property type="protein sequence ID" value="MDN4465135.1"/>
    <property type="molecule type" value="Genomic_DNA"/>
</dbReference>
<dbReference type="InterPro" id="IPR007345">
    <property type="entry name" value="Polysacch_pyruvyl_Trfase"/>
</dbReference>
<evidence type="ECO:0000313" key="3">
    <source>
        <dbReference type="Proteomes" id="UP001172731"/>
    </source>
</evidence>
<keyword evidence="3" id="KW-1185">Reference proteome</keyword>
<dbReference type="GO" id="GO:0016740">
    <property type="term" value="F:transferase activity"/>
    <property type="evidence" value="ECO:0007669"/>
    <property type="project" value="UniProtKB-KW"/>
</dbReference>